<dbReference type="GO" id="GO:0046872">
    <property type="term" value="F:metal ion binding"/>
    <property type="evidence" value="ECO:0007669"/>
    <property type="project" value="UniProtKB-KW"/>
</dbReference>
<reference evidence="13" key="1">
    <citation type="journal article" date="2006" name="Mol. Biol. Evol.">
        <title>Two families of rep-like genes that probably originated by interspecies recombination are represented in viral, plasmid, bacterial, and parasitic protozoan genomes.</title>
        <authorList>
            <person name="Gibbs M.J."/>
            <person name="Smeianov V.V."/>
            <person name="Steele J.L."/>
            <person name="Upcroft P."/>
            <person name="Efimov B.A."/>
        </authorList>
    </citation>
    <scope>NUCLEOTIDE SEQUENCE</scope>
    <source>
        <strain evidence="13">VMKB4M</strain>
        <plasmid evidence="13">p4M</plasmid>
    </source>
</reference>
<evidence type="ECO:0000256" key="4">
    <source>
        <dbReference type="ARBA" id="ARBA00022722"/>
    </source>
</evidence>
<evidence type="ECO:0000256" key="5">
    <source>
        <dbReference type="ARBA" id="ARBA00022723"/>
    </source>
</evidence>
<dbReference type="EMBL" id="AF359574">
    <property type="protein sequence ID" value="AAM00235.1"/>
    <property type="molecule type" value="Genomic_DNA"/>
</dbReference>
<keyword evidence="10" id="KW-0238">DNA-binding</keyword>
<feature type="domain" description="CRESS-DNA virus Rep endonuclease" evidence="12">
    <location>
        <begin position="6"/>
        <end position="114"/>
    </location>
</feature>
<evidence type="ECO:0000256" key="6">
    <source>
        <dbReference type="ARBA" id="ARBA00022741"/>
    </source>
</evidence>
<evidence type="ECO:0000256" key="7">
    <source>
        <dbReference type="ARBA" id="ARBA00022759"/>
    </source>
</evidence>
<dbReference type="GO" id="GO:0016779">
    <property type="term" value="F:nucleotidyltransferase activity"/>
    <property type="evidence" value="ECO:0007669"/>
    <property type="project" value="UniProtKB-KW"/>
</dbReference>
<dbReference type="GO" id="GO:0003677">
    <property type="term" value="F:DNA binding"/>
    <property type="evidence" value="ECO:0007669"/>
    <property type="project" value="UniProtKB-KW"/>
</dbReference>
<keyword evidence="8" id="KW-0378">Hydrolase</keyword>
<evidence type="ECO:0000256" key="10">
    <source>
        <dbReference type="ARBA" id="ARBA00023125"/>
    </source>
</evidence>
<keyword evidence="2" id="KW-0548">Nucleotidyltransferase</keyword>
<protein>
    <submittedName>
        <fullName evidence="13">Putative replication protein RepA</fullName>
    </submittedName>
</protein>
<dbReference type="Gene3D" id="3.40.1310.20">
    <property type="match status" value="1"/>
</dbReference>
<keyword evidence="9" id="KW-0190">Covalent protein-DNA linkage</keyword>
<gene>
    <name evidence="13" type="primary">repA</name>
</gene>
<keyword evidence="6" id="KW-0547">Nucleotide-binding</keyword>
<dbReference type="SUPFAM" id="SSF52540">
    <property type="entry name" value="P-loop containing nucleoside triphosphate hydrolases"/>
    <property type="match status" value="1"/>
</dbReference>
<name>Q8RPR8_BIFPS</name>
<evidence type="ECO:0000256" key="11">
    <source>
        <dbReference type="SAM" id="MobiDB-lite"/>
    </source>
</evidence>
<dbReference type="AlphaFoldDB" id="Q8RPR8"/>
<evidence type="ECO:0000256" key="2">
    <source>
        <dbReference type="ARBA" id="ARBA00022695"/>
    </source>
</evidence>
<proteinExistence type="predicted"/>
<dbReference type="PROSITE" id="PS52020">
    <property type="entry name" value="CRESS_DNA_REP"/>
    <property type="match status" value="1"/>
</dbReference>
<dbReference type="Pfam" id="PF02407">
    <property type="entry name" value="Viral_Rep"/>
    <property type="match status" value="1"/>
</dbReference>
<evidence type="ECO:0000313" key="13">
    <source>
        <dbReference type="EMBL" id="AAM00235.1"/>
    </source>
</evidence>
<keyword evidence="5" id="KW-0479">Metal-binding</keyword>
<keyword evidence="7" id="KW-0255">Endonuclease</keyword>
<geneLocation type="plasmid" evidence="13">
    <name>p4M</name>
</geneLocation>
<dbReference type="GO" id="GO:0016787">
    <property type="term" value="F:hydrolase activity"/>
    <property type="evidence" value="ECO:0007669"/>
    <property type="project" value="UniProtKB-KW"/>
</dbReference>
<dbReference type="RefSeq" id="WP_011018367.1">
    <property type="nucleotide sequence ID" value="NC_003527.1"/>
</dbReference>
<accession>Q8RPR8</accession>
<evidence type="ECO:0000256" key="3">
    <source>
        <dbReference type="ARBA" id="ARBA00022705"/>
    </source>
</evidence>
<dbReference type="GO" id="GO:0000166">
    <property type="term" value="F:nucleotide binding"/>
    <property type="evidence" value="ECO:0007669"/>
    <property type="project" value="UniProtKB-KW"/>
</dbReference>
<keyword evidence="13" id="KW-0614">Plasmid</keyword>
<sequence length="341" mass="38624">MEDKRETGYTDWLLTIRRELPDGSERTVDDVVNALQGIFDAAIGQPEKGEGGYRHYQIFAQGKRQRFSTLKKKLTAAGLGDAHVEPRKGSVSEAVGYCSKEKTRDGDGFQFGQIDRHEKEDSHQGERSDLARLKARAEAGETVSQILLSEDGELAARYLGWLRATCDAAQAAKYRTKVRDDLEVNFLYGETGVGKTSHVYESEGIGTVYTVTDYAHAFDKYEGEGILLLDEFTGQFPMPLMLKLLDKWPMQLPARYSNRWAAFSRIWVVSNLPPNNLYSYAPESQRRAFFRRFAHFYKMDEAHQLIEEPNPLQPVVSEFDRLNALPAQPIEPYLADLGLTL</sequence>
<dbReference type="GO" id="GO:0004519">
    <property type="term" value="F:endonuclease activity"/>
    <property type="evidence" value="ECO:0007669"/>
    <property type="project" value="UniProtKB-KW"/>
</dbReference>
<feature type="compositionally biased region" description="Basic and acidic residues" evidence="11">
    <location>
        <begin position="114"/>
        <end position="127"/>
    </location>
</feature>
<keyword evidence="4" id="KW-0540">Nuclease</keyword>
<organism evidence="13">
    <name type="scientific">Bifidobacterium pseudocatenulatum</name>
    <dbReference type="NCBI Taxonomy" id="28026"/>
    <lineage>
        <taxon>Bacteria</taxon>
        <taxon>Bacillati</taxon>
        <taxon>Actinomycetota</taxon>
        <taxon>Actinomycetes</taxon>
        <taxon>Bifidobacteriales</taxon>
        <taxon>Bifidobacteriaceae</taxon>
        <taxon>Bifidobacterium</taxon>
    </lineage>
</organism>
<keyword evidence="3" id="KW-0235">DNA replication</keyword>
<evidence type="ECO:0000259" key="12">
    <source>
        <dbReference type="PROSITE" id="PS52020"/>
    </source>
</evidence>
<dbReference type="InterPro" id="IPR027417">
    <property type="entry name" value="P-loop_NTPase"/>
</dbReference>
<dbReference type="InterPro" id="IPR049912">
    <property type="entry name" value="CRESS_DNA_REP"/>
</dbReference>
<dbReference type="GO" id="GO:0006260">
    <property type="term" value="P:DNA replication"/>
    <property type="evidence" value="ECO:0007669"/>
    <property type="project" value="UniProtKB-KW"/>
</dbReference>
<evidence type="ECO:0000256" key="8">
    <source>
        <dbReference type="ARBA" id="ARBA00022801"/>
    </source>
</evidence>
<evidence type="ECO:0000256" key="9">
    <source>
        <dbReference type="ARBA" id="ARBA00023124"/>
    </source>
</evidence>
<evidence type="ECO:0000256" key="1">
    <source>
        <dbReference type="ARBA" id="ARBA00022679"/>
    </source>
</evidence>
<keyword evidence="1" id="KW-0808">Transferase</keyword>
<feature type="region of interest" description="Disordered" evidence="11">
    <location>
        <begin position="108"/>
        <end position="127"/>
    </location>
</feature>